<feature type="transmembrane region" description="Helical" evidence="1">
    <location>
        <begin position="280"/>
        <end position="301"/>
    </location>
</feature>
<protein>
    <submittedName>
        <fullName evidence="2">Uncharacterized protein</fullName>
    </submittedName>
</protein>
<keyword evidence="3" id="KW-1185">Reference proteome</keyword>
<evidence type="ECO:0000256" key="1">
    <source>
        <dbReference type="SAM" id="Phobius"/>
    </source>
</evidence>
<proteinExistence type="predicted"/>
<dbReference type="AlphaFoldDB" id="A0AAD9UUB6"/>
<keyword evidence="1" id="KW-1133">Transmembrane helix</keyword>
<dbReference type="EMBL" id="JARQWQ010000118">
    <property type="protein sequence ID" value="KAK2549920.1"/>
    <property type="molecule type" value="Genomic_DNA"/>
</dbReference>
<reference evidence="2" key="2">
    <citation type="journal article" date="2023" name="Science">
        <title>Genomic signatures of disease resistance in endangered staghorn corals.</title>
        <authorList>
            <person name="Vollmer S.V."/>
            <person name="Selwyn J.D."/>
            <person name="Despard B.A."/>
            <person name="Roesel C.L."/>
        </authorList>
    </citation>
    <scope>NUCLEOTIDE SEQUENCE</scope>
    <source>
        <strain evidence="2">K2</strain>
    </source>
</reference>
<dbReference type="Proteomes" id="UP001249851">
    <property type="component" value="Unassembled WGS sequence"/>
</dbReference>
<reference evidence="2" key="1">
    <citation type="journal article" date="2023" name="G3 (Bethesda)">
        <title>Whole genome assembly and annotation of the endangered Caribbean coral Acropora cervicornis.</title>
        <authorList>
            <person name="Selwyn J.D."/>
            <person name="Vollmer S.V."/>
        </authorList>
    </citation>
    <scope>NUCLEOTIDE SEQUENCE</scope>
    <source>
        <strain evidence="2">K2</strain>
    </source>
</reference>
<organism evidence="2 3">
    <name type="scientific">Acropora cervicornis</name>
    <name type="common">Staghorn coral</name>
    <dbReference type="NCBI Taxonomy" id="6130"/>
    <lineage>
        <taxon>Eukaryota</taxon>
        <taxon>Metazoa</taxon>
        <taxon>Cnidaria</taxon>
        <taxon>Anthozoa</taxon>
        <taxon>Hexacorallia</taxon>
        <taxon>Scleractinia</taxon>
        <taxon>Astrocoeniina</taxon>
        <taxon>Acroporidae</taxon>
        <taxon>Acropora</taxon>
    </lineage>
</organism>
<gene>
    <name evidence="2" type="ORF">P5673_029522</name>
</gene>
<sequence>MIKGFNRIQIKNHLRGQMECAVLERETSPKYATPNTTTRYTSTGFSKPFFCLSLMTLLLLTTVHFLLSTLHQNSVLLSLSMKSNPISKAAGPDGILNRVLREFSDELAYPVTELLNLSFEADIGKKIDLRQFGSIKGSSTSLCLVDLLRNWLKSLDNPVITFMHASLTLARPLIALITLLLCGTLQTLNLPSLLLRRESLCSKSFSKFTSLANSRFLPLLPPRRCDANDSATSLRNSSNFTLPAVRPERFKRSRAFSTLPGICPGGFIAGIWGTSPRGTAVSFGLGVSCLLFRLTAALLSVSMR</sequence>
<accession>A0AAD9UUB6</accession>
<name>A0AAD9UUB6_ACRCE</name>
<keyword evidence="1" id="KW-0472">Membrane</keyword>
<keyword evidence="1" id="KW-0812">Transmembrane</keyword>
<feature type="transmembrane region" description="Helical" evidence="1">
    <location>
        <begin position="255"/>
        <end position="274"/>
    </location>
</feature>
<feature type="transmembrane region" description="Helical" evidence="1">
    <location>
        <begin position="49"/>
        <end position="67"/>
    </location>
</feature>
<evidence type="ECO:0000313" key="3">
    <source>
        <dbReference type="Proteomes" id="UP001249851"/>
    </source>
</evidence>
<evidence type="ECO:0000313" key="2">
    <source>
        <dbReference type="EMBL" id="KAK2549920.1"/>
    </source>
</evidence>
<comment type="caution">
    <text evidence="2">The sequence shown here is derived from an EMBL/GenBank/DDBJ whole genome shotgun (WGS) entry which is preliminary data.</text>
</comment>
<feature type="transmembrane region" description="Helical" evidence="1">
    <location>
        <begin position="173"/>
        <end position="195"/>
    </location>
</feature>